<dbReference type="InterPro" id="IPR037066">
    <property type="entry name" value="Plug_dom_sf"/>
</dbReference>
<dbReference type="InterPro" id="IPR008969">
    <property type="entry name" value="CarboxyPept-like_regulatory"/>
</dbReference>
<dbReference type="SUPFAM" id="SSF49464">
    <property type="entry name" value="Carboxypeptidase regulatory domain-like"/>
    <property type="match status" value="1"/>
</dbReference>
<reference evidence="9 10" key="1">
    <citation type="submission" date="2020-08" db="EMBL/GenBank/DDBJ databases">
        <title>Genome public.</title>
        <authorList>
            <person name="Liu C."/>
            <person name="Sun Q."/>
        </authorList>
    </citation>
    <scope>NUCLEOTIDE SEQUENCE [LARGE SCALE GENOMIC DNA]</scope>
    <source>
        <strain evidence="9 10">NSJ-56</strain>
    </source>
</reference>
<comment type="caution">
    <text evidence="9">The sequence shown here is derived from an EMBL/GenBank/DDBJ whole genome shotgun (WGS) entry which is preliminary data.</text>
</comment>
<keyword evidence="4 7" id="KW-0812">Transmembrane</keyword>
<dbReference type="InterPro" id="IPR023996">
    <property type="entry name" value="TonB-dep_OMP_SusC/RagA"/>
</dbReference>
<comment type="subcellular location">
    <subcellularLocation>
        <location evidence="1 7">Cell outer membrane</location>
        <topology evidence="1 7">Multi-pass membrane protein</topology>
    </subcellularLocation>
</comment>
<dbReference type="Proteomes" id="UP000646484">
    <property type="component" value="Unassembled WGS sequence"/>
</dbReference>
<dbReference type="InterPro" id="IPR036942">
    <property type="entry name" value="Beta-barrel_TonB_sf"/>
</dbReference>
<dbReference type="PROSITE" id="PS52016">
    <property type="entry name" value="TONB_DEPENDENT_REC_3"/>
    <property type="match status" value="1"/>
</dbReference>
<dbReference type="Pfam" id="PF13715">
    <property type="entry name" value="CarbopepD_reg_2"/>
    <property type="match status" value="1"/>
</dbReference>
<keyword evidence="2 7" id="KW-0813">Transport</keyword>
<sequence length="1217" mass="136977">MKKRERSISLFMKKLLKEISKARGKLFILLLGGILVTHPVLAQNKNVTLKMTKVNLEQVIWEIQKQTVYVFMYGAQDVKAVVNLNVDVKNRPALQVLDSCLKATNLTYTVNGNNVVIKKKEVVKKDPPKKVTITGIVKDEQGEPLPGVAVIVKGTATGAATDIDGNFKFEADRVSGMILQFSFVGMETQEIPYTGQKSLAVVMKDKSLQVDEVVVTGYQKIDRRLFTGSADIVKAADLAVAGSNDVGRMLQGKSSGVQIQNVSGSFGAAPKMRVRGASSIYGDQKPLWVVDGIVLEDVVDVSADDLASGDAATLISSSVAGVNSDDIENIQILKDASATALYGARAMNGVVVITTKRGSKGSMRVSYSGEFTMRMKPMYQEYNIMNSQQQMMFYRDLENKGWLNYADVSRAAQGGVYRKMYDALDNYEPTGGFELQNTPEDRMRYLSKYEKVNTDWFDILFKNSIQQSHSVSFSVGSDKSSFFASLSFFNDPGWTIGDNVSRYTANMNSSFEINKYLKFNFLTSSSYRKQRAPGTIGRETDPVNGSISRNFDLNPFSFALNTSRTMRPYDENGNPEYYVMNYAPFNIMQELDLNYLDIDMLDSKFQAEFEIRPKDGWDIKLLGAVRFVKSTREHKIKEGSNLAECYRADYDATVRGSNNFLYKDPSTPGLPAISVLPQGGFYNRTDNRLLNYYFRATTNYSGMIAERHMYNVMAGMEVRSTNRRETYSKGFGIQYNRGNVPFIDYRIIKQILERNDQYFGLENAYDRFVAMFVTGSFSWAGKYTLNLTGRYDGSNRMGQATSSRWLPTWNVSGAWNVKEESFMQDIDNISLLTLRATYGLTASMGPATNAKAVFMGDVSFRPTQAEKENQIVIYSLENSELTWEKQYELNLGVDIGLWNNRVSVSTDVYFRNGFDLIGILRTMGIGGEALKYANYADMKSNGVELTVNTKNMIRPKFSWTTNLTFAYNKNEITNLASNSQVMQLISPSGAPMEGKPVRGVYAIPFKGLNSQGLPTYLNQDNEVTVSDLNLQEVQKTDFLKYMGSADPKFTGGFDNSFKYGDFRLAVFFTYQFGSKIWLDPVFKYRYYDNEAIPNEFADRWMAAGDEQHTKIPAIISRRQYKSSPELELAYNAYNYSTERVAKGDFIRLKEVTLSYDIPKDWIKGWKIENLSFRVSASNLCILYADKKLKGQDPEFARSGGVALPVPRQFTLAVKLGF</sequence>
<evidence type="ECO:0000256" key="3">
    <source>
        <dbReference type="ARBA" id="ARBA00022452"/>
    </source>
</evidence>
<dbReference type="SUPFAM" id="SSF56935">
    <property type="entry name" value="Porins"/>
    <property type="match status" value="1"/>
</dbReference>
<evidence type="ECO:0000259" key="8">
    <source>
        <dbReference type="SMART" id="SM00965"/>
    </source>
</evidence>
<evidence type="ECO:0000256" key="6">
    <source>
        <dbReference type="ARBA" id="ARBA00023237"/>
    </source>
</evidence>
<dbReference type="InterPro" id="IPR023997">
    <property type="entry name" value="TonB-dep_OMP_SusC/RagA_CS"/>
</dbReference>
<comment type="similarity">
    <text evidence="7">Belongs to the TonB-dependent receptor family.</text>
</comment>
<dbReference type="EMBL" id="JACOOH010000005">
    <property type="protein sequence ID" value="MBC5621868.1"/>
    <property type="molecule type" value="Genomic_DNA"/>
</dbReference>
<dbReference type="Pfam" id="PF07660">
    <property type="entry name" value="STN"/>
    <property type="match status" value="1"/>
</dbReference>
<dbReference type="Gene3D" id="2.60.40.1120">
    <property type="entry name" value="Carboxypeptidase-like, regulatory domain"/>
    <property type="match status" value="1"/>
</dbReference>
<evidence type="ECO:0000313" key="10">
    <source>
        <dbReference type="Proteomes" id="UP000646484"/>
    </source>
</evidence>
<dbReference type="RefSeq" id="WP_186976303.1">
    <property type="nucleotide sequence ID" value="NZ_JACOOH010000005.1"/>
</dbReference>
<keyword evidence="3 7" id="KW-1134">Transmembrane beta strand</keyword>
<dbReference type="NCBIfam" id="TIGR04057">
    <property type="entry name" value="SusC_RagA_signa"/>
    <property type="match status" value="1"/>
</dbReference>
<accession>A0ABR7D1Q8</accession>
<keyword evidence="6 7" id="KW-0998">Cell outer membrane</keyword>
<feature type="domain" description="Secretin/TonB short N-terminal" evidence="8">
    <location>
        <begin position="69"/>
        <end position="120"/>
    </location>
</feature>
<evidence type="ECO:0000256" key="1">
    <source>
        <dbReference type="ARBA" id="ARBA00004571"/>
    </source>
</evidence>
<dbReference type="Gene3D" id="2.40.170.20">
    <property type="entry name" value="TonB-dependent receptor, beta-barrel domain"/>
    <property type="match status" value="1"/>
</dbReference>
<dbReference type="InterPro" id="IPR039426">
    <property type="entry name" value="TonB-dep_rcpt-like"/>
</dbReference>
<dbReference type="SMART" id="SM00965">
    <property type="entry name" value="STN"/>
    <property type="match status" value="1"/>
</dbReference>
<proteinExistence type="inferred from homology"/>
<dbReference type="Pfam" id="PF07715">
    <property type="entry name" value="Plug"/>
    <property type="match status" value="1"/>
</dbReference>
<dbReference type="NCBIfam" id="TIGR04056">
    <property type="entry name" value="OMP_RagA_SusC"/>
    <property type="match status" value="1"/>
</dbReference>
<keyword evidence="10" id="KW-1185">Reference proteome</keyword>
<dbReference type="InterPro" id="IPR012910">
    <property type="entry name" value="Plug_dom"/>
</dbReference>
<organism evidence="9 10">
    <name type="scientific">Butyricimonas hominis</name>
    <dbReference type="NCBI Taxonomy" id="2763032"/>
    <lineage>
        <taxon>Bacteria</taxon>
        <taxon>Pseudomonadati</taxon>
        <taxon>Bacteroidota</taxon>
        <taxon>Bacteroidia</taxon>
        <taxon>Bacteroidales</taxon>
        <taxon>Odoribacteraceae</taxon>
        <taxon>Butyricimonas</taxon>
    </lineage>
</organism>
<dbReference type="InterPro" id="IPR011662">
    <property type="entry name" value="Secretin/TonB_short_N"/>
</dbReference>
<dbReference type="Gene3D" id="2.170.130.10">
    <property type="entry name" value="TonB-dependent receptor, plug domain"/>
    <property type="match status" value="1"/>
</dbReference>
<keyword evidence="5 7" id="KW-0472">Membrane</keyword>
<evidence type="ECO:0000256" key="7">
    <source>
        <dbReference type="PROSITE-ProRule" id="PRU01360"/>
    </source>
</evidence>
<name>A0ABR7D1Q8_9BACT</name>
<evidence type="ECO:0000313" key="9">
    <source>
        <dbReference type="EMBL" id="MBC5621868.1"/>
    </source>
</evidence>
<evidence type="ECO:0000256" key="5">
    <source>
        <dbReference type="ARBA" id="ARBA00023136"/>
    </source>
</evidence>
<evidence type="ECO:0000256" key="2">
    <source>
        <dbReference type="ARBA" id="ARBA00022448"/>
    </source>
</evidence>
<evidence type="ECO:0000256" key="4">
    <source>
        <dbReference type="ARBA" id="ARBA00022692"/>
    </source>
</evidence>
<protein>
    <submittedName>
        <fullName evidence="9">SusC/RagA family TonB-linked outer membrane protein</fullName>
    </submittedName>
</protein>
<gene>
    <name evidence="9" type="ORF">H8S64_12240</name>
</gene>